<dbReference type="AlphaFoldDB" id="A0A9N9CVN1"/>
<evidence type="ECO:0000313" key="1">
    <source>
        <dbReference type="EMBL" id="CAG8615678.1"/>
    </source>
</evidence>
<comment type="caution">
    <text evidence="1">The sequence shown here is derived from an EMBL/GenBank/DDBJ whole genome shotgun (WGS) entry which is preliminary data.</text>
</comment>
<sequence>AYGKIVHLNHVWWFDVVATLKCVQPGTYDVIWRFKVDRINIGLDGLNFKTQVLANSYEDSDTSEMVVQEKNHVVGSNVFKRIKSKRLWAEYCLPYQIDVPKERIVDGEHVWYDVRCKIYNHDGFPKCGLMGREHEILEDNHGEGYDQITRELQDRVAF</sequence>
<dbReference type="EMBL" id="CAJVPV010007178">
    <property type="protein sequence ID" value="CAG8615678.1"/>
    <property type="molecule type" value="Genomic_DNA"/>
</dbReference>
<dbReference type="Proteomes" id="UP000789342">
    <property type="component" value="Unassembled WGS sequence"/>
</dbReference>
<accession>A0A9N9CVN1</accession>
<feature type="non-terminal residue" evidence="1">
    <location>
        <position position="1"/>
    </location>
</feature>
<proteinExistence type="predicted"/>
<protein>
    <submittedName>
        <fullName evidence="1">17625_t:CDS:1</fullName>
    </submittedName>
</protein>
<gene>
    <name evidence="1" type="ORF">AMORRO_LOCUS8428</name>
</gene>
<keyword evidence="2" id="KW-1185">Reference proteome</keyword>
<reference evidence="1" key="1">
    <citation type="submission" date="2021-06" db="EMBL/GenBank/DDBJ databases">
        <authorList>
            <person name="Kallberg Y."/>
            <person name="Tangrot J."/>
            <person name="Rosling A."/>
        </authorList>
    </citation>
    <scope>NUCLEOTIDE SEQUENCE</scope>
    <source>
        <strain evidence="1">CL551</strain>
    </source>
</reference>
<dbReference type="OrthoDB" id="9970274at2759"/>
<organism evidence="1 2">
    <name type="scientific">Acaulospora morrowiae</name>
    <dbReference type="NCBI Taxonomy" id="94023"/>
    <lineage>
        <taxon>Eukaryota</taxon>
        <taxon>Fungi</taxon>
        <taxon>Fungi incertae sedis</taxon>
        <taxon>Mucoromycota</taxon>
        <taxon>Glomeromycotina</taxon>
        <taxon>Glomeromycetes</taxon>
        <taxon>Diversisporales</taxon>
        <taxon>Acaulosporaceae</taxon>
        <taxon>Acaulospora</taxon>
    </lineage>
</organism>
<name>A0A9N9CVN1_9GLOM</name>
<evidence type="ECO:0000313" key="2">
    <source>
        <dbReference type="Proteomes" id="UP000789342"/>
    </source>
</evidence>
<dbReference type="InterPro" id="IPR025886">
    <property type="entry name" value="PP2-like"/>
</dbReference>
<dbReference type="Pfam" id="PF14299">
    <property type="entry name" value="PP2"/>
    <property type="match status" value="1"/>
</dbReference>